<gene>
    <name evidence="5" type="ORF">CYLTODRAFT_159803</name>
</gene>
<dbReference type="Proteomes" id="UP000054007">
    <property type="component" value="Unassembled WGS sequence"/>
</dbReference>
<evidence type="ECO:0000313" key="6">
    <source>
        <dbReference type="Proteomes" id="UP000054007"/>
    </source>
</evidence>
<dbReference type="PANTHER" id="PTHR11081">
    <property type="entry name" value="FLAP ENDONUCLEASE FAMILY MEMBER"/>
    <property type="match status" value="1"/>
</dbReference>
<dbReference type="STRING" id="1314674.A0A0D7AXH2"/>
<keyword evidence="3" id="KW-0460">Magnesium</keyword>
<dbReference type="SUPFAM" id="SSF88723">
    <property type="entry name" value="PIN domain-like"/>
    <property type="match status" value="1"/>
</dbReference>
<dbReference type="InterPro" id="IPR006086">
    <property type="entry name" value="XPG-I_dom"/>
</dbReference>
<dbReference type="GO" id="GO:0008409">
    <property type="term" value="F:5'-3' exonuclease activity"/>
    <property type="evidence" value="ECO:0007669"/>
    <property type="project" value="TreeGrafter"/>
</dbReference>
<evidence type="ECO:0000256" key="2">
    <source>
        <dbReference type="ARBA" id="ARBA00022759"/>
    </source>
</evidence>
<feature type="domain" description="XPG-I" evidence="4">
    <location>
        <begin position="18"/>
        <end position="88"/>
    </location>
</feature>
<dbReference type="InterPro" id="IPR029060">
    <property type="entry name" value="PIN-like_dom_sf"/>
</dbReference>
<keyword evidence="2" id="KW-0378">Hydrolase</keyword>
<dbReference type="GO" id="GO:0017108">
    <property type="term" value="F:5'-flap endonuclease activity"/>
    <property type="evidence" value="ECO:0007669"/>
    <property type="project" value="TreeGrafter"/>
</dbReference>
<dbReference type="GO" id="GO:0003677">
    <property type="term" value="F:DNA binding"/>
    <property type="evidence" value="ECO:0007669"/>
    <property type="project" value="InterPro"/>
</dbReference>
<dbReference type="OrthoDB" id="31113at2759"/>
<dbReference type="InterPro" id="IPR036279">
    <property type="entry name" value="5-3_exonuclease_C_sf"/>
</dbReference>
<keyword evidence="1" id="KW-0479">Metal-binding</keyword>
<reference evidence="5 6" key="1">
    <citation type="journal article" date="2015" name="Fungal Genet. Biol.">
        <title>Evolution of novel wood decay mechanisms in Agaricales revealed by the genome sequences of Fistulina hepatica and Cylindrobasidium torrendii.</title>
        <authorList>
            <person name="Floudas D."/>
            <person name="Held B.W."/>
            <person name="Riley R."/>
            <person name="Nagy L.G."/>
            <person name="Koehler G."/>
            <person name="Ransdell A.S."/>
            <person name="Younus H."/>
            <person name="Chow J."/>
            <person name="Chiniquy J."/>
            <person name="Lipzen A."/>
            <person name="Tritt A."/>
            <person name="Sun H."/>
            <person name="Haridas S."/>
            <person name="LaButti K."/>
            <person name="Ohm R.A."/>
            <person name="Kues U."/>
            <person name="Blanchette R.A."/>
            <person name="Grigoriev I.V."/>
            <person name="Minto R.E."/>
            <person name="Hibbett D.S."/>
        </authorList>
    </citation>
    <scope>NUCLEOTIDE SEQUENCE [LARGE SCALE GENOMIC DNA]</scope>
    <source>
        <strain evidence="5 6">FP15055 ss-10</strain>
    </source>
</reference>
<keyword evidence="6" id="KW-1185">Reference proteome</keyword>
<organism evidence="5 6">
    <name type="scientific">Cylindrobasidium torrendii FP15055 ss-10</name>
    <dbReference type="NCBI Taxonomy" id="1314674"/>
    <lineage>
        <taxon>Eukaryota</taxon>
        <taxon>Fungi</taxon>
        <taxon>Dikarya</taxon>
        <taxon>Basidiomycota</taxon>
        <taxon>Agaricomycotina</taxon>
        <taxon>Agaricomycetes</taxon>
        <taxon>Agaricomycetidae</taxon>
        <taxon>Agaricales</taxon>
        <taxon>Marasmiineae</taxon>
        <taxon>Physalacriaceae</taxon>
        <taxon>Cylindrobasidium</taxon>
    </lineage>
</organism>
<keyword evidence="2" id="KW-0255">Endonuclease</keyword>
<name>A0A0D7AXH2_9AGAR</name>
<proteinExistence type="predicted"/>
<dbReference type="AlphaFoldDB" id="A0A0D7AXH2"/>
<dbReference type="SUPFAM" id="SSF47807">
    <property type="entry name" value="5' to 3' exonuclease, C-terminal subdomain"/>
    <property type="match status" value="1"/>
</dbReference>
<dbReference type="EMBL" id="KN880737">
    <property type="protein sequence ID" value="KIY62917.1"/>
    <property type="molecule type" value="Genomic_DNA"/>
</dbReference>
<dbReference type="InterPro" id="IPR006084">
    <property type="entry name" value="XPG/Rad2"/>
</dbReference>
<sequence>MPADIGCRGCTLHQYRGAEAVAASIVLHGFSDYVGSEDMDVLVYDAPLLRNISNWTGPLTLMSAPDIHNALSFDRTSFVDFCILLGTDFSQRIKHVGPMRALKFIREYGTIENIIAAQPKYPPRIVVDEYLEEVKH</sequence>
<dbReference type="GO" id="GO:0005737">
    <property type="term" value="C:cytoplasm"/>
    <property type="evidence" value="ECO:0007669"/>
    <property type="project" value="TreeGrafter"/>
</dbReference>
<dbReference type="Gene3D" id="3.40.50.1010">
    <property type="entry name" value="5'-nuclease"/>
    <property type="match status" value="1"/>
</dbReference>
<dbReference type="Gene3D" id="1.10.150.20">
    <property type="entry name" value="5' to 3' exonuclease, C-terminal subdomain"/>
    <property type="match status" value="1"/>
</dbReference>
<dbReference type="Pfam" id="PF00867">
    <property type="entry name" value="XPG_I"/>
    <property type="match status" value="1"/>
</dbReference>
<evidence type="ECO:0000256" key="3">
    <source>
        <dbReference type="ARBA" id="ARBA00022842"/>
    </source>
</evidence>
<dbReference type="PANTHER" id="PTHR11081:SF9">
    <property type="entry name" value="FLAP ENDONUCLEASE 1"/>
    <property type="match status" value="1"/>
</dbReference>
<dbReference type="GO" id="GO:0005634">
    <property type="term" value="C:nucleus"/>
    <property type="evidence" value="ECO:0007669"/>
    <property type="project" value="TreeGrafter"/>
</dbReference>
<dbReference type="SMART" id="SM00279">
    <property type="entry name" value="HhH2"/>
    <property type="match status" value="1"/>
</dbReference>
<dbReference type="GO" id="GO:0046872">
    <property type="term" value="F:metal ion binding"/>
    <property type="evidence" value="ECO:0007669"/>
    <property type="project" value="UniProtKB-KW"/>
</dbReference>
<protein>
    <recommendedName>
        <fullName evidence="4">XPG-I domain-containing protein</fullName>
    </recommendedName>
</protein>
<dbReference type="InterPro" id="IPR008918">
    <property type="entry name" value="HhH2"/>
</dbReference>
<accession>A0A0D7AXH2</accession>
<keyword evidence="2" id="KW-0540">Nuclease</keyword>
<evidence type="ECO:0000259" key="4">
    <source>
        <dbReference type="Pfam" id="PF00867"/>
    </source>
</evidence>
<dbReference type="GO" id="GO:0006281">
    <property type="term" value="P:DNA repair"/>
    <property type="evidence" value="ECO:0007669"/>
    <property type="project" value="UniProtKB-ARBA"/>
</dbReference>
<evidence type="ECO:0000256" key="1">
    <source>
        <dbReference type="ARBA" id="ARBA00022723"/>
    </source>
</evidence>
<evidence type="ECO:0000313" key="5">
    <source>
        <dbReference type="EMBL" id="KIY62917.1"/>
    </source>
</evidence>